<feature type="compositionally biased region" description="Low complexity" evidence="1">
    <location>
        <begin position="253"/>
        <end position="322"/>
    </location>
</feature>
<dbReference type="PANTHER" id="PTHR10378">
    <property type="entry name" value="LIM DOMAIN-BINDING PROTEIN"/>
    <property type="match status" value="1"/>
</dbReference>
<feature type="compositionally biased region" description="Low complexity" evidence="1">
    <location>
        <begin position="1"/>
        <end position="11"/>
    </location>
</feature>
<feature type="compositionally biased region" description="Pro residues" evidence="1">
    <location>
        <begin position="237"/>
        <end position="252"/>
    </location>
</feature>
<dbReference type="AlphaFoldDB" id="A0AAD4F9A4"/>
<evidence type="ECO:0008006" key="4">
    <source>
        <dbReference type="Google" id="ProtNLM"/>
    </source>
</evidence>
<gene>
    <name evidence="2" type="ORF">G6011_07026</name>
</gene>
<dbReference type="Proteomes" id="UP001199106">
    <property type="component" value="Unassembled WGS sequence"/>
</dbReference>
<reference evidence="2" key="1">
    <citation type="submission" date="2021-07" db="EMBL/GenBank/DDBJ databases">
        <title>Genome Resource of American Ginseng Black Spot Pathogen Alternaria panax.</title>
        <authorList>
            <person name="Qiu C."/>
            <person name="Wang W."/>
            <person name="Liu Z."/>
        </authorList>
    </citation>
    <scope>NUCLEOTIDE SEQUENCE</scope>
    <source>
        <strain evidence="2">BNCC115425</strain>
    </source>
</reference>
<keyword evidence="3" id="KW-1185">Reference proteome</keyword>
<dbReference type="EMBL" id="JAANER010000010">
    <property type="protein sequence ID" value="KAG9185695.1"/>
    <property type="molecule type" value="Genomic_DNA"/>
</dbReference>
<feature type="region of interest" description="Disordered" evidence="1">
    <location>
        <begin position="150"/>
        <end position="354"/>
    </location>
</feature>
<feature type="region of interest" description="Disordered" evidence="1">
    <location>
        <begin position="1"/>
        <end position="44"/>
    </location>
</feature>
<evidence type="ECO:0000256" key="1">
    <source>
        <dbReference type="SAM" id="MobiDB-lite"/>
    </source>
</evidence>
<protein>
    <recommendedName>
        <fullName evidence="4">LIM-domain binding protein-domain-containing protein</fullName>
    </recommendedName>
</protein>
<feature type="compositionally biased region" description="Low complexity" evidence="1">
    <location>
        <begin position="330"/>
        <end position="343"/>
    </location>
</feature>
<evidence type="ECO:0000313" key="3">
    <source>
        <dbReference type="Proteomes" id="UP001199106"/>
    </source>
</evidence>
<dbReference type="Pfam" id="PF01803">
    <property type="entry name" value="LIM_bind"/>
    <property type="match status" value="1"/>
</dbReference>
<comment type="caution">
    <text evidence="2">The sequence shown here is derived from an EMBL/GenBank/DDBJ whole genome shotgun (WGS) entry which is preliminary data.</text>
</comment>
<proteinExistence type="predicted"/>
<organism evidence="2 3">
    <name type="scientific">Alternaria panax</name>
    <dbReference type="NCBI Taxonomy" id="48097"/>
    <lineage>
        <taxon>Eukaryota</taxon>
        <taxon>Fungi</taxon>
        <taxon>Dikarya</taxon>
        <taxon>Ascomycota</taxon>
        <taxon>Pezizomycotina</taxon>
        <taxon>Dothideomycetes</taxon>
        <taxon>Pleosporomycetidae</taxon>
        <taxon>Pleosporales</taxon>
        <taxon>Pleosporineae</taxon>
        <taxon>Pleosporaceae</taxon>
        <taxon>Alternaria</taxon>
        <taxon>Alternaria sect. Panax</taxon>
    </lineage>
</organism>
<evidence type="ECO:0000313" key="2">
    <source>
        <dbReference type="EMBL" id="KAG9185695.1"/>
    </source>
</evidence>
<dbReference type="InterPro" id="IPR029005">
    <property type="entry name" value="LIM-bd/SEUSS"/>
</dbReference>
<feature type="compositionally biased region" description="Low complexity" evidence="1">
    <location>
        <begin position="637"/>
        <end position="649"/>
    </location>
</feature>
<sequence>MPPQGMQHAHPGMGGPGPNPGQHGMPPGMQHVSGPNGPVSQAGPMMGMQPGMGTNAHALSHLQPQQHMFQQQQQHQMMNPAMMQQRTAQQAFMHRQQQQAMLAHQQGGMGMGFQNPMNLNQAQAQQLQAMRNGQMGQGPFVNLPPHLLQQQQQMGGQHPGGPQQQAAMAQAAQQHAQQQHHQMQAQQQAIAMQHAQSQSSNHSQPGNQGPPQTSQPSQGPLRPPSAIGSHQGQSSPAPQPTPQQQPQPPPPQVQQQQQQQQQAQQQAQQQQAQQQAQQQQAQQQAQQQHAQQQAQQQQQQRQQQQSSQPPQSGPGPQQQTPAPAQPPNLPQQANQPAQNQMQQRNPALVQQAQAQAQAQANAAQNQARQMAMMQQKQAQPVSSGQGTLKLLNFVEQIGNFSSTNNNIEWWQAFVDRFFAESGSFVHIVCSPSIERTKQFEIVYAALPRYFYTLFNTDVASLQITLDGATERASGAELKVTCDRAKFIYTYKNSCQVVYQGKLTAFWSGSDKLEWLLFDGLGHEQFIPLNALKQMFVQPSPNQLNPTQSPRMKKKGALQQQRGVEPPEAYLPINKLISASTTDYGLPHGLQAYLEIYEPMNHMTSLMVHYLENPHMKPSEALESWNNNMANAQGGPQGPQHPNQGSQQGPAMQLNMQPGPRPGGPGQPQMFMSPAMQNSLLPNGSMGGSPHFQHTPSPNSQPMMKQQSTSSHTMSVNTSPNMMNNKRRRSTVKMDNDDGGGEMNGGQKVKQSPRVGGNKRMKAGN</sequence>
<feature type="compositionally biased region" description="Polar residues" evidence="1">
    <location>
        <begin position="691"/>
        <end position="723"/>
    </location>
</feature>
<accession>A0AAD4F9A4</accession>
<feature type="region of interest" description="Disordered" evidence="1">
    <location>
        <begin position="626"/>
        <end position="764"/>
    </location>
</feature>
<name>A0AAD4F9A4_9PLEO</name>
<feature type="compositionally biased region" description="Low complexity" evidence="1">
    <location>
        <begin position="20"/>
        <end position="31"/>
    </location>
</feature>
<feature type="compositionally biased region" description="Low complexity" evidence="1">
    <location>
        <begin position="150"/>
        <end position="220"/>
    </location>
</feature>